<protein>
    <submittedName>
        <fullName evidence="10">Efflux transporter outer membrane subunit</fullName>
    </submittedName>
</protein>
<name>A0A418X9T3_9PSED</name>
<dbReference type="SUPFAM" id="SSF56954">
    <property type="entry name" value="Outer membrane efflux proteins (OEP)"/>
    <property type="match status" value="1"/>
</dbReference>
<evidence type="ECO:0000256" key="7">
    <source>
        <dbReference type="ARBA" id="ARBA00023288"/>
    </source>
</evidence>
<evidence type="ECO:0000313" key="11">
    <source>
        <dbReference type="Proteomes" id="UP000284021"/>
    </source>
</evidence>
<sequence>MSLYPCRLSQASALVVAIAATLAGCAVGPDYQQPSIEVPASFKQAEGWRIAEPSDALHRGAWWELYGDPVLDGLQQRLQQSNQTLAQAEAQYRQAQALARGARASFFPNLSANFGKTRSGQGAGGSTVRLADGSTVNSASTGGISTSYQSSLGVSWELDLWGKLRRQLEADSASAQASKATLAATKLSQQSQLAQSYLQLRVLDAQKRLLDATVEAYARSLKLTENQYRAGIVTKSDVAQARTQLKSTEAQAIDLKYQRAQLEHAIAVLVGVAPAEFSLAALDSLPSLPEIPAAVPSQLLQRRPDIAAAEREVISANALIGVNKAAYYPDLTLSAAGGYRNDSLSQLLTVPNRYWSIGPEFAMTLFDGGLIRSRVEQAEASYDATVASYRQTVLTGFREVEDYLVQLDVLEEESGVQQEALDSARESLRLINNQYKAGTIDYLNVVTVQTTALSNERNVLTLFGSRLTASVQLIAALGGGWQVAQLAEPEREKSE</sequence>
<keyword evidence="2 8" id="KW-1134">Transmembrane beta strand</keyword>
<reference evidence="10 11" key="1">
    <citation type="submission" date="2018-09" db="EMBL/GenBank/DDBJ databases">
        <authorList>
            <person name="Zhu H."/>
        </authorList>
    </citation>
    <scope>NUCLEOTIDE SEQUENCE [LARGE SCALE GENOMIC DNA]</scope>
    <source>
        <strain evidence="10 11">K1S02-6</strain>
    </source>
</reference>
<comment type="subcellular location">
    <subcellularLocation>
        <location evidence="8">Cell outer membrane</location>
        <topology evidence="8">Lipid-anchor</topology>
    </subcellularLocation>
</comment>
<keyword evidence="5 8" id="KW-0564">Palmitate</keyword>
<evidence type="ECO:0000256" key="3">
    <source>
        <dbReference type="ARBA" id="ARBA00022692"/>
    </source>
</evidence>
<keyword evidence="6" id="KW-0998">Cell outer membrane</keyword>
<dbReference type="InterPro" id="IPR003423">
    <property type="entry name" value="OMP_efflux"/>
</dbReference>
<dbReference type="PROSITE" id="PS51257">
    <property type="entry name" value="PROKAR_LIPOPROTEIN"/>
    <property type="match status" value="1"/>
</dbReference>
<dbReference type="GO" id="GO:0015562">
    <property type="term" value="F:efflux transmembrane transporter activity"/>
    <property type="evidence" value="ECO:0007669"/>
    <property type="project" value="InterPro"/>
</dbReference>
<keyword evidence="3 8" id="KW-0812">Transmembrane</keyword>
<proteinExistence type="inferred from homology"/>
<keyword evidence="4 8" id="KW-0472">Membrane</keyword>
<keyword evidence="7 8" id="KW-0449">Lipoprotein</keyword>
<dbReference type="RefSeq" id="WP_119956917.1">
    <property type="nucleotide sequence ID" value="NZ_QYUR01000008.1"/>
</dbReference>
<evidence type="ECO:0000256" key="8">
    <source>
        <dbReference type="RuleBase" id="RU362097"/>
    </source>
</evidence>
<dbReference type="NCBIfam" id="TIGR01845">
    <property type="entry name" value="outer_NodT"/>
    <property type="match status" value="1"/>
</dbReference>
<comment type="caution">
    <text evidence="10">The sequence shown here is derived from an EMBL/GenBank/DDBJ whole genome shotgun (WGS) entry which is preliminary data.</text>
</comment>
<dbReference type="GO" id="GO:0009279">
    <property type="term" value="C:cell outer membrane"/>
    <property type="evidence" value="ECO:0007669"/>
    <property type="project" value="UniProtKB-SubCell"/>
</dbReference>
<dbReference type="OrthoDB" id="9770517at2"/>
<feature type="chain" id="PRO_5018824188" evidence="8">
    <location>
        <begin position="27"/>
        <end position="495"/>
    </location>
</feature>
<evidence type="ECO:0000256" key="6">
    <source>
        <dbReference type="ARBA" id="ARBA00023237"/>
    </source>
</evidence>
<evidence type="ECO:0000313" key="10">
    <source>
        <dbReference type="EMBL" id="RJG09123.1"/>
    </source>
</evidence>
<dbReference type="Pfam" id="PF02321">
    <property type="entry name" value="OEP"/>
    <property type="match status" value="2"/>
</dbReference>
<evidence type="ECO:0000256" key="9">
    <source>
        <dbReference type="SAM" id="Coils"/>
    </source>
</evidence>
<evidence type="ECO:0000256" key="2">
    <source>
        <dbReference type="ARBA" id="ARBA00022452"/>
    </source>
</evidence>
<dbReference type="Gene3D" id="1.20.1600.10">
    <property type="entry name" value="Outer membrane efflux proteins (OEP)"/>
    <property type="match status" value="1"/>
</dbReference>
<dbReference type="EMBL" id="QYUR01000008">
    <property type="protein sequence ID" value="RJG09123.1"/>
    <property type="molecule type" value="Genomic_DNA"/>
</dbReference>
<dbReference type="PANTHER" id="PTHR30203">
    <property type="entry name" value="OUTER MEMBRANE CATION EFFLUX PROTEIN"/>
    <property type="match status" value="1"/>
</dbReference>
<organism evidence="10 11">
    <name type="scientific">Pseudomonas cavernicola</name>
    <dbReference type="NCBI Taxonomy" id="2320866"/>
    <lineage>
        <taxon>Bacteria</taxon>
        <taxon>Pseudomonadati</taxon>
        <taxon>Pseudomonadota</taxon>
        <taxon>Gammaproteobacteria</taxon>
        <taxon>Pseudomonadales</taxon>
        <taxon>Pseudomonadaceae</taxon>
        <taxon>Pseudomonas</taxon>
    </lineage>
</organism>
<dbReference type="InterPro" id="IPR010131">
    <property type="entry name" value="MdtP/NodT-like"/>
</dbReference>
<accession>A0A418X9T3</accession>
<dbReference type="Gene3D" id="2.20.200.10">
    <property type="entry name" value="Outer membrane efflux proteins (OEP)"/>
    <property type="match status" value="1"/>
</dbReference>
<dbReference type="AlphaFoldDB" id="A0A418X9T3"/>
<keyword evidence="11" id="KW-1185">Reference proteome</keyword>
<keyword evidence="9" id="KW-0175">Coiled coil</keyword>
<evidence type="ECO:0000256" key="1">
    <source>
        <dbReference type="ARBA" id="ARBA00007613"/>
    </source>
</evidence>
<feature type="coiled-coil region" evidence="9">
    <location>
        <begin position="71"/>
        <end position="105"/>
    </location>
</feature>
<keyword evidence="8" id="KW-0732">Signal</keyword>
<evidence type="ECO:0000256" key="4">
    <source>
        <dbReference type="ARBA" id="ARBA00023136"/>
    </source>
</evidence>
<dbReference type="Proteomes" id="UP000284021">
    <property type="component" value="Unassembled WGS sequence"/>
</dbReference>
<gene>
    <name evidence="10" type="ORF">D3879_25310</name>
</gene>
<evidence type="ECO:0000256" key="5">
    <source>
        <dbReference type="ARBA" id="ARBA00023139"/>
    </source>
</evidence>
<comment type="similarity">
    <text evidence="1 8">Belongs to the outer membrane factor (OMF) (TC 1.B.17) family.</text>
</comment>
<feature type="signal peptide" evidence="8">
    <location>
        <begin position="1"/>
        <end position="26"/>
    </location>
</feature>
<dbReference type="PANTHER" id="PTHR30203:SF33">
    <property type="entry name" value="BLR4455 PROTEIN"/>
    <property type="match status" value="1"/>
</dbReference>